<gene>
    <name evidence="2" type="ORF">FLL45_15320</name>
</gene>
<dbReference type="Gene3D" id="3.40.50.1820">
    <property type="entry name" value="alpha/beta hydrolase"/>
    <property type="match status" value="1"/>
</dbReference>
<comment type="caution">
    <text evidence="2">The sequence shown here is derived from an EMBL/GenBank/DDBJ whole genome shotgun (WGS) entry which is preliminary data.</text>
</comment>
<feature type="region of interest" description="Disordered" evidence="1">
    <location>
        <begin position="711"/>
        <end position="736"/>
    </location>
</feature>
<keyword evidence="3" id="KW-1185">Reference proteome</keyword>
<dbReference type="AlphaFoldDB" id="A0A545T6I4"/>
<feature type="region of interest" description="Disordered" evidence="1">
    <location>
        <begin position="161"/>
        <end position="189"/>
    </location>
</feature>
<dbReference type="EMBL" id="VIKR01000004">
    <property type="protein sequence ID" value="TQV72834.1"/>
    <property type="molecule type" value="Genomic_DNA"/>
</dbReference>
<organism evidence="2 3">
    <name type="scientific">Aliikangiella marina</name>
    <dbReference type="NCBI Taxonomy" id="1712262"/>
    <lineage>
        <taxon>Bacteria</taxon>
        <taxon>Pseudomonadati</taxon>
        <taxon>Pseudomonadota</taxon>
        <taxon>Gammaproteobacteria</taxon>
        <taxon>Oceanospirillales</taxon>
        <taxon>Pleioneaceae</taxon>
        <taxon>Aliikangiella</taxon>
    </lineage>
</organism>
<evidence type="ECO:0000313" key="3">
    <source>
        <dbReference type="Proteomes" id="UP000317839"/>
    </source>
</evidence>
<proteinExistence type="predicted"/>
<dbReference type="Proteomes" id="UP000317839">
    <property type="component" value="Unassembled WGS sequence"/>
</dbReference>
<accession>A0A545T6I4</accession>
<sequence length="736" mass="80576">MISNSIRSSKTILLGASFAISFFGSQVVDANTYKHVAVAPQDIEQQRLPAPQAKGVFSHSTMLPIYSKDAKMISNAQTNEMVINKSIKFDGKGDSPIIFLGPDAEQWQMSITDPNGRKVFDEKKLPTNTLATENIAIGNQSYKGKKHILKTPAAGAWKISLTRQSQKSSSNSDFQNRSGAINKSSSNTNKLMLRDGMQPAIEKPQLIAARPPVTIQSNQQPIGYLLFKGDPDFKVYSHIDSHFTTQGNKINLVSYMIDSKNILGERKLQQKKAALVGNIDIASVTVTTPSNKTINLSLQDDGTSGDKMAGDGLFSVRLPTDEIGVYTTHVQVEGIRPDGSQFSRTVIDLYPVVAKSLSFAKKPARLIADQGNKSFLQLPVILHKSIDRVYLSAEIWGATANGKGQAKAATWVGGIVEPKTNSRDSVLQLKIDDRWLTTQGLKAPFQLKNVTLQTVEENVPLEKLTSLPLLTNRVFDNKLSLNLLQPKQLSVTNDMLSNAFEGRNKTSLQADSSKQIYASGNKLMLVHGYCSGGVWNTGQFSSSVEFQDFNQNRSHDTFARKIRDFGNQFSSFGVVAHSQGGAAALQLYAKYWSGLDNATGGRLIQSVGTPYQGTALAGNAAVLGDIFGIGCGKNTDLTYSGAANWLATIPSWARAQVDYYTTSFDTRWWRWDYCNIATDLLLDDPEDGTTEKWSGQLSGAVNKGHKKGWCHTNGMRDPAQFKDSSRNSSMNSRAAR</sequence>
<evidence type="ECO:0000313" key="2">
    <source>
        <dbReference type="EMBL" id="TQV72834.1"/>
    </source>
</evidence>
<dbReference type="InterPro" id="IPR029058">
    <property type="entry name" value="AB_hydrolase_fold"/>
</dbReference>
<evidence type="ECO:0008006" key="4">
    <source>
        <dbReference type="Google" id="ProtNLM"/>
    </source>
</evidence>
<protein>
    <recommendedName>
        <fullName evidence="4">Conditioned medium factor</fullName>
    </recommendedName>
</protein>
<dbReference type="RefSeq" id="WP_142942945.1">
    <property type="nucleotide sequence ID" value="NZ_VIKR01000004.1"/>
</dbReference>
<evidence type="ECO:0000256" key="1">
    <source>
        <dbReference type="SAM" id="MobiDB-lite"/>
    </source>
</evidence>
<reference evidence="2 3" key="1">
    <citation type="submission" date="2019-06" db="EMBL/GenBank/DDBJ databases">
        <title>Draft genome of Aliikangiella marina GYP-15.</title>
        <authorList>
            <person name="Wang G."/>
        </authorList>
    </citation>
    <scope>NUCLEOTIDE SEQUENCE [LARGE SCALE GENOMIC DNA]</scope>
    <source>
        <strain evidence="2 3">GYP-15</strain>
    </source>
</reference>
<dbReference type="SUPFAM" id="SSF53474">
    <property type="entry name" value="alpha/beta-Hydrolases"/>
    <property type="match status" value="1"/>
</dbReference>
<dbReference type="NCBIfam" id="NF041940">
    <property type="entry name" value="choice_anch_X"/>
    <property type="match status" value="1"/>
</dbReference>
<name>A0A545T6I4_9GAMM</name>
<feature type="compositionally biased region" description="Low complexity" evidence="1">
    <location>
        <begin position="726"/>
        <end position="736"/>
    </location>
</feature>
<dbReference type="OrthoDB" id="6189002at2"/>